<dbReference type="PANTHER" id="PTHR46390:SF1">
    <property type="entry name" value="MANNOSE-1-PHOSPHATE GUANYLYLTRANSFERASE"/>
    <property type="match status" value="1"/>
</dbReference>
<protein>
    <recommendedName>
        <fullName evidence="1">Mannose-6-phosphate isomerase type II C-terminal domain-containing protein</fullName>
    </recommendedName>
</protein>
<dbReference type="GO" id="GO:0004475">
    <property type="term" value="F:mannose-1-phosphate guanylyltransferase (GTP) activity"/>
    <property type="evidence" value="ECO:0007669"/>
    <property type="project" value="TreeGrafter"/>
</dbReference>
<dbReference type="GO" id="GO:0005976">
    <property type="term" value="P:polysaccharide metabolic process"/>
    <property type="evidence" value="ECO:0007669"/>
    <property type="project" value="InterPro"/>
</dbReference>
<dbReference type="Pfam" id="PF01050">
    <property type="entry name" value="MannoseP_isomer"/>
    <property type="match status" value="1"/>
</dbReference>
<dbReference type="InterPro" id="IPR014710">
    <property type="entry name" value="RmlC-like_jellyroll"/>
</dbReference>
<dbReference type="PANTHER" id="PTHR46390">
    <property type="entry name" value="MANNOSE-1-PHOSPHATE GUANYLYLTRANSFERASE"/>
    <property type="match status" value="1"/>
</dbReference>
<dbReference type="EMBL" id="LAZR01022949">
    <property type="protein sequence ID" value="KKL80124.1"/>
    <property type="molecule type" value="Genomic_DNA"/>
</dbReference>
<evidence type="ECO:0000313" key="2">
    <source>
        <dbReference type="EMBL" id="KKL80124.1"/>
    </source>
</evidence>
<dbReference type="SUPFAM" id="SSF51182">
    <property type="entry name" value="RmlC-like cupins"/>
    <property type="match status" value="1"/>
</dbReference>
<dbReference type="InterPro" id="IPR001538">
    <property type="entry name" value="Man6P_isomerase-2_C"/>
</dbReference>
<sequence>MGEEKSSPFTHPVGHKEEKVWGSWEILAQGLGYQIKLLVFNPGAEMSLQLHRYREEFWTVIYGRGTAWIGDKHDISLSPSLGSLYRVRKLQPHRIRVDGHSLKGLGILELQKGDYLGEDDLIRIS</sequence>
<organism evidence="2">
    <name type="scientific">marine sediment metagenome</name>
    <dbReference type="NCBI Taxonomy" id="412755"/>
    <lineage>
        <taxon>unclassified sequences</taxon>
        <taxon>metagenomes</taxon>
        <taxon>ecological metagenomes</taxon>
    </lineage>
</organism>
<feature type="non-terminal residue" evidence="2">
    <location>
        <position position="125"/>
    </location>
</feature>
<dbReference type="GO" id="GO:0009298">
    <property type="term" value="P:GDP-mannose biosynthetic process"/>
    <property type="evidence" value="ECO:0007669"/>
    <property type="project" value="TreeGrafter"/>
</dbReference>
<accession>A0A0F9F1B5</accession>
<comment type="caution">
    <text evidence="2">The sequence shown here is derived from an EMBL/GenBank/DDBJ whole genome shotgun (WGS) entry which is preliminary data.</text>
</comment>
<dbReference type="InterPro" id="IPR051161">
    <property type="entry name" value="Mannose-6P_isomerase_type2"/>
</dbReference>
<dbReference type="InterPro" id="IPR011051">
    <property type="entry name" value="RmlC_Cupin_sf"/>
</dbReference>
<evidence type="ECO:0000259" key="1">
    <source>
        <dbReference type="Pfam" id="PF01050"/>
    </source>
</evidence>
<feature type="domain" description="Mannose-6-phosphate isomerase type II C-terminal" evidence="1">
    <location>
        <begin position="19"/>
        <end position="124"/>
    </location>
</feature>
<reference evidence="2" key="1">
    <citation type="journal article" date="2015" name="Nature">
        <title>Complex archaea that bridge the gap between prokaryotes and eukaryotes.</title>
        <authorList>
            <person name="Spang A."/>
            <person name="Saw J.H."/>
            <person name="Jorgensen S.L."/>
            <person name="Zaremba-Niedzwiedzka K."/>
            <person name="Martijn J."/>
            <person name="Lind A.E."/>
            <person name="van Eijk R."/>
            <person name="Schleper C."/>
            <person name="Guy L."/>
            <person name="Ettema T.J."/>
        </authorList>
    </citation>
    <scope>NUCLEOTIDE SEQUENCE</scope>
</reference>
<dbReference type="AlphaFoldDB" id="A0A0F9F1B5"/>
<name>A0A0F9F1B5_9ZZZZ</name>
<dbReference type="CDD" id="cd02213">
    <property type="entry name" value="cupin_PMI_typeII_C"/>
    <property type="match status" value="1"/>
</dbReference>
<proteinExistence type="predicted"/>
<gene>
    <name evidence="2" type="ORF">LCGC14_2007870</name>
</gene>
<dbReference type="Gene3D" id="2.60.120.10">
    <property type="entry name" value="Jelly Rolls"/>
    <property type="match status" value="1"/>
</dbReference>